<sequence length="278" mass="31594">MFGVGKARGDCVICTDDRQLGLLPWGQSWGTYSQLRRLEAPLLLRNAERDLVEISYTTKRQRCFLILNPLGNILWGSTTFLDDAAIVTIKKLGGIRAIAVSHPHELFGYAKWAVTFQCPVYIHERDKNLVVHNTEFIETWDGEELALCSQIKLIRLGGHYDGGAILHWTNNGLDQDGKGVILCADMLQVGEDGQTVSSMRSYHNFIPISESDVQRIIWKLLSVEYERLYASGNIRDLPVNAKVLTNLSLEKYACVIHIPEDEKEKIRDLVEQRLHLYQ</sequence>
<dbReference type="InterPro" id="IPR036866">
    <property type="entry name" value="RibonucZ/Hydroxyglut_hydro"/>
</dbReference>
<keyword evidence="2" id="KW-1185">Reference proteome</keyword>
<dbReference type="Gene3D" id="3.60.15.10">
    <property type="entry name" value="Ribonuclease Z/Hydroxyacylglutathione hydrolase-like"/>
    <property type="match status" value="1"/>
</dbReference>
<proteinExistence type="predicted"/>
<dbReference type="AlphaFoldDB" id="A0A176W665"/>
<evidence type="ECO:0000313" key="1">
    <source>
        <dbReference type="EMBL" id="OAE28163.1"/>
    </source>
</evidence>
<dbReference type="Proteomes" id="UP000077202">
    <property type="component" value="Unassembled WGS sequence"/>
</dbReference>
<comment type="caution">
    <text evidence="1">The sequence shown here is derived from an EMBL/GenBank/DDBJ whole genome shotgun (WGS) entry which is preliminary data.</text>
</comment>
<reference evidence="1" key="1">
    <citation type="submission" date="2016-03" db="EMBL/GenBank/DDBJ databases">
        <title>Mechanisms controlling the formation of the plant cell surface in tip-growing cells are functionally conserved among land plants.</title>
        <authorList>
            <person name="Honkanen S."/>
            <person name="Jones V.A."/>
            <person name="Morieri G."/>
            <person name="Champion C."/>
            <person name="Hetherington A.J."/>
            <person name="Kelly S."/>
            <person name="Saint-Marcoux D."/>
            <person name="Proust H."/>
            <person name="Prescott H."/>
            <person name="Dolan L."/>
        </authorList>
    </citation>
    <scope>NUCLEOTIDE SEQUENCE [LARGE SCALE GENOMIC DNA]</scope>
    <source>
        <tissue evidence="1">Whole gametophyte</tissue>
    </source>
</reference>
<accession>A0A176W665</accession>
<dbReference type="EMBL" id="LVLJ01001764">
    <property type="protein sequence ID" value="OAE28163.1"/>
    <property type="molecule type" value="Genomic_DNA"/>
</dbReference>
<name>A0A176W665_MARPO</name>
<organism evidence="1 2">
    <name type="scientific">Marchantia polymorpha subsp. ruderalis</name>
    <dbReference type="NCBI Taxonomy" id="1480154"/>
    <lineage>
        <taxon>Eukaryota</taxon>
        <taxon>Viridiplantae</taxon>
        <taxon>Streptophyta</taxon>
        <taxon>Embryophyta</taxon>
        <taxon>Marchantiophyta</taxon>
        <taxon>Marchantiopsida</taxon>
        <taxon>Marchantiidae</taxon>
        <taxon>Marchantiales</taxon>
        <taxon>Marchantiaceae</taxon>
        <taxon>Marchantia</taxon>
    </lineage>
</organism>
<dbReference type="PANTHER" id="PTHR36839">
    <property type="entry name" value="METALLO-BETA-LACTAMASE FAMILY PROTEIN (AFU_ORTHOLOGUE AFUA_5G12770)"/>
    <property type="match status" value="1"/>
</dbReference>
<protein>
    <recommendedName>
        <fullName evidence="3">Metallo-beta-lactamase domain-containing protein</fullName>
    </recommendedName>
</protein>
<evidence type="ECO:0000313" key="2">
    <source>
        <dbReference type="Proteomes" id="UP000077202"/>
    </source>
</evidence>
<dbReference type="PANTHER" id="PTHR36839:SF1">
    <property type="entry name" value="METALLO-BETA-LACTAMASE FAMILY PROTEIN (AFU_ORTHOLOGUE AFUA_5G12770)"/>
    <property type="match status" value="1"/>
</dbReference>
<gene>
    <name evidence="1" type="ORF">AXG93_2515s1000</name>
</gene>
<evidence type="ECO:0008006" key="3">
    <source>
        <dbReference type="Google" id="ProtNLM"/>
    </source>
</evidence>
<dbReference type="SUPFAM" id="SSF56281">
    <property type="entry name" value="Metallo-hydrolase/oxidoreductase"/>
    <property type="match status" value="1"/>
</dbReference>